<protein>
    <submittedName>
        <fullName evidence="1">Uncharacterized protein</fullName>
    </submittedName>
</protein>
<dbReference type="AlphaFoldDB" id="A0A2P1PPP6"/>
<dbReference type="KEGG" id="xba:C7S18_06215"/>
<keyword evidence="2" id="KW-1185">Reference proteome</keyword>
<accession>A0A2P1PPP6</accession>
<evidence type="ECO:0000313" key="1">
    <source>
        <dbReference type="EMBL" id="AVP96820.1"/>
    </source>
</evidence>
<dbReference type="EMBL" id="CP027860">
    <property type="protein sequence ID" value="AVP96820.1"/>
    <property type="molecule type" value="Genomic_DNA"/>
</dbReference>
<organism evidence="1 2">
    <name type="scientific">Ahniella affigens</name>
    <dbReference type="NCBI Taxonomy" id="2021234"/>
    <lineage>
        <taxon>Bacteria</taxon>
        <taxon>Pseudomonadati</taxon>
        <taxon>Pseudomonadota</taxon>
        <taxon>Gammaproteobacteria</taxon>
        <taxon>Lysobacterales</taxon>
        <taxon>Rhodanobacteraceae</taxon>
        <taxon>Ahniella</taxon>
    </lineage>
</organism>
<proteinExistence type="predicted"/>
<evidence type="ECO:0000313" key="2">
    <source>
        <dbReference type="Proteomes" id="UP000241074"/>
    </source>
</evidence>
<reference evidence="1 2" key="2">
    <citation type="submission" date="2018-03" db="EMBL/GenBank/DDBJ databases">
        <authorList>
            <person name="Keele B.F."/>
        </authorList>
    </citation>
    <scope>NUCLEOTIDE SEQUENCE [LARGE SCALE GENOMIC DNA]</scope>
    <source>
        <strain evidence="1 2">D13</strain>
    </source>
</reference>
<dbReference type="Proteomes" id="UP000241074">
    <property type="component" value="Chromosome"/>
</dbReference>
<dbReference type="OrthoDB" id="5523221at2"/>
<reference evidence="1 2" key="1">
    <citation type="submission" date="2018-03" db="EMBL/GenBank/DDBJ databases">
        <title>Ahniella affigens gen. nov., sp. nov., a gammaproteobacterium isolated from sandy soil near a stream.</title>
        <authorList>
            <person name="Ko Y."/>
            <person name="Kim J.-H."/>
        </authorList>
    </citation>
    <scope>NUCLEOTIDE SEQUENCE [LARGE SCALE GENOMIC DNA]</scope>
    <source>
        <strain evidence="1 2">D13</strain>
    </source>
</reference>
<name>A0A2P1PPP6_9GAMM</name>
<gene>
    <name evidence="1" type="ORF">C7S18_06215</name>
</gene>
<dbReference type="RefSeq" id="WP_106890746.1">
    <property type="nucleotide sequence ID" value="NZ_CP027860.1"/>
</dbReference>
<sequence length="95" mass="10875">MAIVILGKTACSICGNLLVDGDDIVSTMHFVHDQAHPFWRFSDSGMHQRCFIDWPQREAFRQLHNQAIGTMIWGEGHSWHMDERGNILRVEGVRG</sequence>